<evidence type="ECO:0000313" key="6">
    <source>
        <dbReference type="EMBL" id="THH28591.1"/>
    </source>
</evidence>
<comment type="caution">
    <text evidence="6">The sequence shown here is derived from an EMBL/GenBank/DDBJ whole genome shotgun (WGS) entry which is preliminary data.</text>
</comment>
<feature type="coiled-coil region" evidence="4">
    <location>
        <begin position="4"/>
        <end position="162"/>
    </location>
</feature>
<dbReference type="InterPro" id="IPR019459">
    <property type="entry name" value="GRAB"/>
</dbReference>
<dbReference type="EMBL" id="SGPM01000169">
    <property type="protein sequence ID" value="THH28591.1"/>
    <property type="molecule type" value="Genomic_DNA"/>
</dbReference>
<sequence length="458" mass="52237">MDPIQRLQHELQRTKEEKDTLAAQYRNLLSKLTTMRTTLGNKLKQDADELDRQEQLVQQLTVQNDDLSATVEALKAELITSNEESERASRELEVMRSRALQENAQEAYQREREVRELQAELEQSRIDRDEWEDKAMQSQVVADEARLTVDALRRDLEIEREARERDATDLHIEREKCNNLQSVLEDFQAAKDHELQQALKGHEVQLLQVTQSLAEYKHRALTAEMQLEESNTSSSRTTELEKEVKEKNLLISKLRHEAVIMNDHLMEALRRLRRSSTDTNVDRRLVTNVLLSFLNTPRADSKRFEMLSLLSSILSWNDDEREKAGLQKKGGILSSASASIWGRATSPKGPELEKIDETEVSLAHQYSTTFLTHRITVFLPFVGRIPAHGSCIRRRCPTASEIPVISRQLIFTLISSTTVLLSFTSLPNISTNNIAITQLHVSSDGQLAQPFITASTFG</sequence>
<name>A0A4S4MTX5_9APHY</name>
<evidence type="ECO:0000256" key="2">
    <source>
        <dbReference type="ARBA" id="ARBA00023034"/>
    </source>
</evidence>
<organism evidence="6 7">
    <name type="scientific">Antrodiella citrinella</name>
    <dbReference type="NCBI Taxonomy" id="2447956"/>
    <lineage>
        <taxon>Eukaryota</taxon>
        <taxon>Fungi</taxon>
        <taxon>Dikarya</taxon>
        <taxon>Basidiomycota</taxon>
        <taxon>Agaricomycotina</taxon>
        <taxon>Agaricomycetes</taxon>
        <taxon>Polyporales</taxon>
        <taxon>Steccherinaceae</taxon>
        <taxon>Antrodiella</taxon>
    </lineage>
</organism>
<dbReference type="PROSITE" id="PS50913">
    <property type="entry name" value="GRIP"/>
    <property type="match status" value="1"/>
</dbReference>
<dbReference type="AlphaFoldDB" id="A0A4S4MTX5"/>
<dbReference type="GO" id="GO:0005794">
    <property type="term" value="C:Golgi apparatus"/>
    <property type="evidence" value="ECO:0007669"/>
    <property type="project" value="UniProtKB-SubCell"/>
</dbReference>
<keyword evidence="3 4" id="KW-0175">Coiled coil</keyword>
<dbReference type="PANTHER" id="PTHR18921:SF2">
    <property type="entry name" value="THYROID RECEPTOR-INTERACTING PROTEIN 11"/>
    <property type="match status" value="1"/>
</dbReference>
<protein>
    <recommendedName>
        <fullName evidence="5">GRIP domain-containing protein</fullName>
    </recommendedName>
</protein>
<dbReference type="GO" id="GO:0007030">
    <property type="term" value="P:Golgi organization"/>
    <property type="evidence" value="ECO:0007669"/>
    <property type="project" value="TreeGrafter"/>
</dbReference>
<feature type="domain" description="GRIP" evidence="5">
    <location>
        <begin position="276"/>
        <end position="327"/>
    </location>
</feature>
<keyword evidence="2" id="KW-0333">Golgi apparatus</keyword>
<evidence type="ECO:0000313" key="7">
    <source>
        <dbReference type="Proteomes" id="UP000308730"/>
    </source>
</evidence>
<dbReference type="Proteomes" id="UP000308730">
    <property type="component" value="Unassembled WGS sequence"/>
</dbReference>
<keyword evidence="7" id="KW-1185">Reference proteome</keyword>
<evidence type="ECO:0000256" key="1">
    <source>
        <dbReference type="ARBA" id="ARBA00004555"/>
    </source>
</evidence>
<dbReference type="OrthoDB" id="425925at2759"/>
<evidence type="ECO:0000256" key="3">
    <source>
        <dbReference type="ARBA" id="ARBA00023054"/>
    </source>
</evidence>
<proteinExistence type="predicted"/>
<accession>A0A4S4MTX5</accession>
<dbReference type="GO" id="GO:0006888">
    <property type="term" value="P:endoplasmic reticulum to Golgi vesicle-mediated transport"/>
    <property type="evidence" value="ECO:0007669"/>
    <property type="project" value="TreeGrafter"/>
</dbReference>
<dbReference type="PANTHER" id="PTHR18921">
    <property type="entry name" value="MYOSIN HEAVY CHAIN - RELATED"/>
    <property type="match status" value="1"/>
</dbReference>
<reference evidence="6 7" key="1">
    <citation type="submission" date="2019-02" db="EMBL/GenBank/DDBJ databases">
        <title>Genome sequencing of the rare red list fungi Antrodiella citrinella (Flaviporus citrinellus).</title>
        <authorList>
            <person name="Buettner E."/>
            <person name="Kellner H."/>
        </authorList>
    </citation>
    <scope>NUCLEOTIDE SEQUENCE [LARGE SCALE GENOMIC DNA]</scope>
    <source>
        <strain evidence="6 7">DSM 108506</strain>
    </source>
</reference>
<evidence type="ECO:0000256" key="4">
    <source>
        <dbReference type="SAM" id="Coils"/>
    </source>
</evidence>
<comment type="subcellular location">
    <subcellularLocation>
        <location evidence="1">Golgi apparatus</location>
    </subcellularLocation>
</comment>
<evidence type="ECO:0000259" key="5">
    <source>
        <dbReference type="PROSITE" id="PS50913"/>
    </source>
</evidence>
<gene>
    <name evidence="6" type="ORF">EUX98_g5599</name>
</gene>
<dbReference type="Pfam" id="PF10375">
    <property type="entry name" value="GRAB"/>
    <property type="match status" value="1"/>
</dbReference>
<dbReference type="InterPro" id="IPR000237">
    <property type="entry name" value="GRIP_dom"/>
</dbReference>
<dbReference type="GO" id="GO:0031267">
    <property type="term" value="F:small GTPase binding"/>
    <property type="evidence" value="ECO:0007669"/>
    <property type="project" value="TreeGrafter"/>
</dbReference>